<keyword evidence="1" id="KW-0472">Membrane</keyword>
<dbReference type="GO" id="GO:0009245">
    <property type="term" value="P:lipid A biosynthetic process"/>
    <property type="evidence" value="ECO:0007669"/>
    <property type="project" value="InterPro"/>
</dbReference>
<keyword evidence="1" id="KW-1133">Transmembrane helix</keyword>
<sequence>MAEQIFAWLQVHSWVELMWLAVGLGGQALFMSRFIVQWGASERAGRSVMPEAFWYLSISGGIILFIYGIHRREPVLILGQSVGIFVYLRNIWLIHAEKRRV</sequence>
<organism evidence="3 4">
    <name type="scientific">Fertoeibacter niger</name>
    <dbReference type="NCBI Taxonomy" id="2656921"/>
    <lineage>
        <taxon>Bacteria</taxon>
        <taxon>Pseudomonadati</taxon>
        <taxon>Pseudomonadota</taxon>
        <taxon>Alphaproteobacteria</taxon>
        <taxon>Rhodobacterales</taxon>
        <taxon>Paracoccaceae</taxon>
        <taxon>Fertoeibacter</taxon>
    </lineage>
</organism>
<dbReference type="GO" id="GO:0016020">
    <property type="term" value="C:membrane"/>
    <property type="evidence" value="ECO:0007669"/>
    <property type="project" value="GOC"/>
</dbReference>
<dbReference type="RefSeq" id="WP_152823750.1">
    <property type="nucleotide sequence ID" value="NZ_WHUT02000001.1"/>
</dbReference>
<keyword evidence="1" id="KW-0812">Transmembrane</keyword>
<dbReference type="Proteomes" id="UP000484076">
    <property type="component" value="Unassembled WGS sequence"/>
</dbReference>
<feature type="transmembrane region" description="Helical" evidence="1">
    <location>
        <begin position="75"/>
        <end position="94"/>
    </location>
</feature>
<evidence type="ECO:0000256" key="1">
    <source>
        <dbReference type="SAM" id="Phobius"/>
    </source>
</evidence>
<protein>
    <submittedName>
        <fullName evidence="3">Lipid-A-disaccharide synthase N-terminal domain-containing protein</fullName>
    </submittedName>
</protein>
<feature type="transmembrane region" description="Helical" evidence="1">
    <location>
        <begin position="52"/>
        <end position="69"/>
    </location>
</feature>
<dbReference type="GO" id="GO:0008915">
    <property type="term" value="F:lipid-A-disaccharide synthase activity"/>
    <property type="evidence" value="ECO:0007669"/>
    <property type="project" value="InterPro"/>
</dbReference>
<dbReference type="InterPro" id="IPR011499">
    <property type="entry name" value="Lipid_A_biosynth_N"/>
</dbReference>
<accession>A0A8X8KLP6</accession>
<proteinExistence type="predicted"/>
<dbReference type="PIRSF" id="PIRSF028440">
    <property type="entry name" value="UCP_LAB_N"/>
    <property type="match status" value="1"/>
</dbReference>
<comment type="caution">
    <text evidence="3">The sequence shown here is derived from an EMBL/GenBank/DDBJ whole genome shotgun (WGS) entry which is preliminary data.</text>
</comment>
<dbReference type="InterPro" id="IPR014546">
    <property type="entry name" value="UCP028440_lipidA_biosyn"/>
</dbReference>
<evidence type="ECO:0000259" key="2">
    <source>
        <dbReference type="SMART" id="SM01259"/>
    </source>
</evidence>
<gene>
    <name evidence="3" type="ORF">GEU84_001615</name>
</gene>
<evidence type="ECO:0000313" key="3">
    <source>
        <dbReference type="EMBL" id="NUB43070.1"/>
    </source>
</evidence>
<dbReference type="SMART" id="SM01259">
    <property type="entry name" value="LAB_N"/>
    <property type="match status" value="1"/>
</dbReference>
<dbReference type="EMBL" id="WHUT02000001">
    <property type="protein sequence ID" value="NUB43070.1"/>
    <property type="molecule type" value="Genomic_DNA"/>
</dbReference>
<dbReference type="AlphaFoldDB" id="A0A8X8KLP6"/>
<reference evidence="3" key="1">
    <citation type="submission" date="2020-05" db="EMBL/GenBank/DDBJ databases">
        <title>Fertoebacter nigrum gen. nov., sp. nov., a new member of the family Rhodobacteraceae.</title>
        <authorList>
            <person name="Szuroczki S."/>
            <person name="Abbaszade G."/>
            <person name="Buni D."/>
            <person name="Schumann P."/>
            <person name="Toth E."/>
        </authorList>
    </citation>
    <scope>NUCLEOTIDE SEQUENCE</scope>
    <source>
        <strain evidence="3">RG-N-1a</strain>
    </source>
</reference>
<feature type="domain" description="Lipid A biosynthesis N-terminal" evidence="2">
    <location>
        <begin position="22"/>
        <end position="93"/>
    </location>
</feature>
<evidence type="ECO:0000313" key="4">
    <source>
        <dbReference type="Proteomes" id="UP000484076"/>
    </source>
</evidence>
<keyword evidence="4" id="KW-1185">Reference proteome</keyword>
<name>A0A8X8KLP6_9RHOB</name>
<dbReference type="Pfam" id="PF07578">
    <property type="entry name" value="LAB_N"/>
    <property type="match status" value="1"/>
</dbReference>
<feature type="transmembrane region" description="Helical" evidence="1">
    <location>
        <begin position="17"/>
        <end position="40"/>
    </location>
</feature>